<name>A0A1G6JBL6_9BURK</name>
<dbReference type="RefSeq" id="WP_245711192.1">
    <property type="nucleotide sequence ID" value="NZ_FMZC01000001.1"/>
</dbReference>
<dbReference type="Proteomes" id="UP000198781">
    <property type="component" value="Unassembled WGS sequence"/>
</dbReference>
<accession>A0A1G6JBL6</accession>
<dbReference type="EMBL" id="FMZC01000001">
    <property type="protein sequence ID" value="SDC16043.1"/>
    <property type="molecule type" value="Genomic_DNA"/>
</dbReference>
<reference evidence="1 2" key="1">
    <citation type="submission" date="2016-10" db="EMBL/GenBank/DDBJ databases">
        <authorList>
            <person name="de Groot N.N."/>
        </authorList>
    </citation>
    <scope>NUCLEOTIDE SEQUENCE [LARGE SCALE GENOMIC DNA]</scope>
    <source>
        <strain evidence="1 2">DSM 16619</strain>
    </source>
</reference>
<protein>
    <submittedName>
        <fullName evidence="1">Uncharacterized protein</fullName>
    </submittedName>
</protein>
<evidence type="ECO:0000313" key="2">
    <source>
        <dbReference type="Proteomes" id="UP000198781"/>
    </source>
</evidence>
<keyword evidence="2" id="KW-1185">Reference proteome</keyword>
<organism evidence="1 2">
    <name type="scientific">Paracidovorax valerianellae</name>
    <dbReference type="NCBI Taxonomy" id="187868"/>
    <lineage>
        <taxon>Bacteria</taxon>
        <taxon>Pseudomonadati</taxon>
        <taxon>Pseudomonadota</taxon>
        <taxon>Betaproteobacteria</taxon>
        <taxon>Burkholderiales</taxon>
        <taxon>Comamonadaceae</taxon>
        <taxon>Paracidovorax</taxon>
    </lineage>
</organism>
<evidence type="ECO:0000313" key="1">
    <source>
        <dbReference type="EMBL" id="SDC16043.1"/>
    </source>
</evidence>
<sequence>MMPLCKPPLEALEKNMLLTDIAVEHTLVSKNGVRQTFLLHPFTDTQRDSLGKFEVVRDVSRPGFKDVKRSTFVTFQQLAELYAKGVLEEFGFSVRMCPGQGTYPAKNPAKKILPTSIKPGSPFDLAVQKVDVSKPATRELRTALLRTDVKI</sequence>
<gene>
    <name evidence="1" type="ORF">SAMN05192589_101362</name>
</gene>
<proteinExistence type="predicted"/>
<dbReference type="AlphaFoldDB" id="A0A1G6JBL6"/>